<comment type="cofactor">
    <cofactor evidence="7">
        <name>Mg(2+)</name>
        <dbReference type="ChEBI" id="CHEBI:18420"/>
    </cofactor>
    <text evidence="7">Binds 1 Mg(2+) ion per subunit.</text>
</comment>
<dbReference type="InterPro" id="IPR027417">
    <property type="entry name" value="P-loop_NTPase"/>
</dbReference>
<protein>
    <recommendedName>
        <fullName evidence="7">Shikimate kinase</fullName>
        <shortName evidence="7">SK</shortName>
        <ecNumber evidence="7">2.7.1.71</ecNumber>
    </recommendedName>
</protein>
<comment type="pathway">
    <text evidence="7">Metabolic intermediate biosynthesis; chorismate biosynthesis; chorismate from D-erythrose 4-phosphate and phosphoenolpyruvate: step 5/7.</text>
</comment>
<feature type="binding site" evidence="7">
    <location>
        <position position="15"/>
    </location>
    <ligand>
        <name>Mg(2+)</name>
        <dbReference type="ChEBI" id="CHEBI:18420"/>
    </ligand>
</feature>
<feature type="binding site" evidence="7">
    <location>
        <position position="119"/>
    </location>
    <ligand>
        <name>ATP</name>
        <dbReference type="ChEBI" id="CHEBI:30616"/>
    </ligand>
</feature>
<dbReference type="AlphaFoldDB" id="A0A1I5YF73"/>
<accession>A0A1I5YF73</accession>
<dbReference type="RefSeq" id="WP_092019437.1">
    <property type="nucleotide sequence ID" value="NZ_FOXH01000018.1"/>
</dbReference>
<dbReference type="GO" id="GO:0009073">
    <property type="term" value="P:aromatic amino acid family biosynthetic process"/>
    <property type="evidence" value="ECO:0007669"/>
    <property type="project" value="UniProtKB-KW"/>
</dbReference>
<dbReference type="GO" id="GO:0004765">
    <property type="term" value="F:shikimate kinase activity"/>
    <property type="evidence" value="ECO:0007669"/>
    <property type="project" value="UniProtKB-UniRule"/>
</dbReference>
<dbReference type="GO" id="GO:0000287">
    <property type="term" value="F:magnesium ion binding"/>
    <property type="evidence" value="ECO:0007669"/>
    <property type="project" value="UniProtKB-UniRule"/>
</dbReference>
<evidence type="ECO:0000256" key="6">
    <source>
        <dbReference type="ARBA" id="ARBA00023141"/>
    </source>
</evidence>
<gene>
    <name evidence="7" type="primary">aroK</name>
    <name evidence="8" type="ORF">SAMN04515674_11876</name>
</gene>
<comment type="function">
    <text evidence="7">Catalyzes the specific phosphorylation of the 3-hydroxyl group of shikimic acid using ATP as a cosubstrate.</text>
</comment>
<feature type="binding site" evidence="7">
    <location>
        <position position="57"/>
    </location>
    <ligand>
        <name>substrate</name>
    </ligand>
</feature>
<keyword evidence="3 7" id="KW-0547">Nucleotide-binding</keyword>
<dbReference type="OrthoDB" id="9800332at2"/>
<evidence type="ECO:0000256" key="5">
    <source>
        <dbReference type="ARBA" id="ARBA00022840"/>
    </source>
</evidence>
<dbReference type="Gene3D" id="3.40.50.300">
    <property type="entry name" value="P-loop containing nucleotide triphosphate hydrolases"/>
    <property type="match status" value="1"/>
</dbReference>
<dbReference type="EMBL" id="FOXH01000018">
    <property type="protein sequence ID" value="SFQ42750.1"/>
    <property type="molecule type" value="Genomic_DNA"/>
</dbReference>
<reference evidence="8 9" key="1">
    <citation type="submission" date="2016-10" db="EMBL/GenBank/DDBJ databases">
        <authorList>
            <person name="de Groot N.N."/>
        </authorList>
    </citation>
    <scope>NUCLEOTIDE SEQUENCE [LARGE SCALE GENOMIC DNA]</scope>
    <source>
        <strain evidence="9">E92,LMG 26720,CCM 7988</strain>
    </source>
</reference>
<dbReference type="CDD" id="cd00464">
    <property type="entry name" value="SK"/>
    <property type="match status" value="1"/>
</dbReference>
<keyword evidence="7" id="KW-0460">Magnesium</keyword>
<evidence type="ECO:0000256" key="7">
    <source>
        <dbReference type="HAMAP-Rule" id="MF_00109"/>
    </source>
</evidence>
<feature type="binding site" evidence="7">
    <location>
        <position position="79"/>
    </location>
    <ligand>
        <name>substrate</name>
    </ligand>
</feature>
<dbReference type="PANTHER" id="PTHR21087">
    <property type="entry name" value="SHIKIMATE KINASE"/>
    <property type="match status" value="1"/>
</dbReference>
<evidence type="ECO:0000256" key="3">
    <source>
        <dbReference type="ARBA" id="ARBA00022741"/>
    </source>
</evidence>
<feature type="binding site" evidence="7">
    <location>
        <begin position="11"/>
        <end position="16"/>
    </location>
    <ligand>
        <name>ATP</name>
        <dbReference type="ChEBI" id="CHEBI:30616"/>
    </ligand>
</feature>
<dbReference type="PANTHER" id="PTHR21087:SF16">
    <property type="entry name" value="SHIKIMATE KINASE 1, CHLOROPLASTIC"/>
    <property type="match status" value="1"/>
</dbReference>
<evidence type="ECO:0000313" key="9">
    <source>
        <dbReference type="Proteomes" id="UP000199306"/>
    </source>
</evidence>
<dbReference type="GO" id="GO:0005829">
    <property type="term" value="C:cytosol"/>
    <property type="evidence" value="ECO:0007669"/>
    <property type="project" value="TreeGrafter"/>
</dbReference>
<comment type="subcellular location">
    <subcellularLocation>
        <location evidence="7">Cytoplasm</location>
    </subcellularLocation>
</comment>
<dbReference type="GO" id="GO:0009423">
    <property type="term" value="P:chorismate biosynthetic process"/>
    <property type="evidence" value="ECO:0007669"/>
    <property type="project" value="UniProtKB-UniRule"/>
</dbReference>
<evidence type="ECO:0000313" key="8">
    <source>
        <dbReference type="EMBL" id="SFQ42750.1"/>
    </source>
</evidence>
<comment type="similarity">
    <text evidence="7">Belongs to the shikimate kinase family.</text>
</comment>
<evidence type="ECO:0000256" key="1">
    <source>
        <dbReference type="ARBA" id="ARBA00022605"/>
    </source>
</evidence>
<feature type="binding site" evidence="7">
    <location>
        <position position="142"/>
    </location>
    <ligand>
        <name>substrate</name>
    </ligand>
</feature>
<dbReference type="GO" id="GO:0008652">
    <property type="term" value="P:amino acid biosynthetic process"/>
    <property type="evidence" value="ECO:0007669"/>
    <property type="project" value="UniProtKB-KW"/>
</dbReference>
<keyword evidence="7" id="KW-0479">Metal-binding</keyword>
<dbReference type="InterPro" id="IPR031322">
    <property type="entry name" value="Shikimate/glucono_kinase"/>
</dbReference>
<sequence>MKNIFLIGMPSSGKSTLGKQLAKALNYQFVDMDELIERAENKTIPEIFNLNGEEYFRKAESEILRQFHPDQGLVIATGGGVPCFFDNMTFIKSTGVSVFLNVEPVDLIKRLRKSDANNRPLINKNLKEDELFEELQNRYNHRLPYYAQADIKIDGNIEVEQLMWLLDEL</sequence>
<keyword evidence="6 7" id="KW-0057">Aromatic amino acid biosynthesis</keyword>
<keyword evidence="1 7" id="KW-0028">Amino-acid biosynthesis</keyword>
<keyword evidence="9" id="KW-1185">Reference proteome</keyword>
<name>A0A1I5YF73_9BACT</name>
<dbReference type="EC" id="2.7.1.71" evidence="7"/>
<dbReference type="SUPFAM" id="SSF52540">
    <property type="entry name" value="P-loop containing nucleoside triphosphate hydrolases"/>
    <property type="match status" value="1"/>
</dbReference>
<dbReference type="UniPathway" id="UPA00053">
    <property type="reaction ID" value="UER00088"/>
</dbReference>
<comment type="catalytic activity">
    <reaction evidence="7">
        <text>shikimate + ATP = 3-phosphoshikimate + ADP + H(+)</text>
        <dbReference type="Rhea" id="RHEA:13121"/>
        <dbReference type="ChEBI" id="CHEBI:15378"/>
        <dbReference type="ChEBI" id="CHEBI:30616"/>
        <dbReference type="ChEBI" id="CHEBI:36208"/>
        <dbReference type="ChEBI" id="CHEBI:145989"/>
        <dbReference type="ChEBI" id="CHEBI:456216"/>
        <dbReference type="EC" id="2.7.1.71"/>
    </reaction>
</comment>
<proteinExistence type="inferred from homology"/>
<dbReference type="GO" id="GO:0005524">
    <property type="term" value="F:ATP binding"/>
    <property type="evidence" value="ECO:0007669"/>
    <property type="project" value="UniProtKB-UniRule"/>
</dbReference>
<dbReference type="Pfam" id="PF01202">
    <property type="entry name" value="SKI"/>
    <property type="match status" value="1"/>
</dbReference>
<dbReference type="Proteomes" id="UP000199306">
    <property type="component" value="Unassembled WGS sequence"/>
</dbReference>
<keyword evidence="4 7" id="KW-0418">Kinase</keyword>
<dbReference type="PRINTS" id="PR01100">
    <property type="entry name" value="SHIKIMTKNASE"/>
</dbReference>
<organism evidence="8 9">
    <name type="scientific">Pseudarcicella hirudinis</name>
    <dbReference type="NCBI Taxonomy" id="1079859"/>
    <lineage>
        <taxon>Bacteria</taxon>
        <taxon>Pseudomonadati</taxon>
        <taxon>Bacteroidota</taxon>
        <taxon>Cytophagia</taxon>
        <taxon>Cytophagales</taxon>
        <taxon>Flectobacillaceae</taxon>
        <taxon>Pseudarcicella</taxon>
    </lineage>
</organism>
<dbReference type="STRING" id="1079859.SAMN04515674_11876"/>
<comment type="subunit">
    <text evidence="7">Monomer.</text>
</comment>
<dbReference type="InterPro" id="IPR000623">
    <property type="entry name" value="Shikimate_kinase/TSH1"/>
</dbReference>
<evidence type="ECO:0000256" key="2">
    <source>
        <dbReference type="ARBA" id="ARBA00022679"/>
    </source>
</evidence>
<keyword evidence="5 7" id="KW-0067">ATP-binding</keyword>
<dbReference type="HAMAP" id="MF_00109">
    <property type="entry name" value="Shikimate_kinase"/>
    <property type="match status" value="1"/>
</dbReference>
<comment type="caution">
    <text evidence="7">Lacks conserved residue(s) required for the propagation of feature annotation.</text>
</comment>
<feature type="binding site" evidence="7">
    <location>
        <position position="33"/>
    </location>
    <ligand>
        <name>substrate</name>
    </ligand>
</feature>
<evidence type="ECO:0000256" key="4">
    <source>
        <dbReference type="ARBA" id="ARBA00022777"/>
    </source>
</evidence>
<keyword evidence="2 7" id="KW-0808">Transferase</keyword>
<keyword evidence="7" id="KW-0963">Cytoplasm</keyword>